<dbReference type="Proteomes" id="UP000800035">
    <property type="component" value="Unassembled WGS sequence"/>
</dbReference>
<evidence type="ECO:0000259" key="1">
    <source>
        <dbReference type="Pfam" id="PF01636"/>
    </source>
</evidence>
<organism evidence="2 3">
    <name type="scientific">Byssothecium circinans</name>
    <dbReference type="NCBI Taxonomy" id="147558"/>
    <lineage>
        <taxon>Eukaryota</taxon>
        <taxon>Fungi</taxon>
        <taxon>Dikarya</taxon>
        <taxon>Ascomycota</taxon>
        <taxon>Pezizomycotina</taxon>
        <taxon>Dothideomycetes</taxon>
        <taxon>Pleosporomycetidae</taxon>
        <taxon>Pleosporales</taxon>
        <taxon>Massarineae</taxon>
        <taxon>Massarinaceae</taxon>
        <taxon>Byssothecium</taxon>
    </lineage>
</organism>
<reference evidence="2" key="1">
    <citation type="journal article" date="2020" name="Stud. Mycol.">
        <title>101 Dothideomycetes genomes: a test case for predicting lifestyles and emergence of pathogens.</title>
        <authorList>
            <person name="Haridas S."/>
            <person name="Albert R."/>
            <person name="Binder M."/>
            <person name="Bloem J."/>
            <person name="Labutti K."/>
            <person name="Salamov A."/>
            <person name="Andreopoulos B."/>
            <person name="Baker S."/>
            <person name="Barry K."/>
            <person name="Bills G."/>
            <person name="Bluhm B."/>
            <person name="Cannon C."/>
            <person name="Castanera R."/>
            <person name="Culley D."/>
            <person name="Daum C."/>
            <person name="Ezra D."/>
            <person name="Gonzalez J."/>
            <person name="Henrissat B."/>
            <person name="Kuo A."/>
            <person name="Liang C."/>
            <person name="Lipzen A."/>
            <person name="Lutzoni F."/>
            <person name="Magnuson J."/>
            <person name="Mondo S."/>
            <person name="Nolan M."/>
            <person name="Ohm R."/>
            <person name="Pangilinan J."/>
            <person name="Park H.-J."/>
            <person name="Ramirez L."/>
            <person name="Alfaro M."/>
            <person name="Sun H."/>
            <person name="Tritt A."/>
            <person name="Yoshinaga Y."/>
            <person name="Zwiers L.-H."/>
            <person name="Turgeon B."/>
            <person name="Goodwin S."/>
            <person name="Spatafora J."/>
            <person name="Crous P."/>
            <person name="Grigoriev I."/>
        </authorList>
    </citation>
    <scope>NUCLEOTIDE SEQUENCE</scope>
    <source>
        <strain evidence="2">CBS 675.92</strain>
    </source>
</reference>
<sequence length="304" mass="34592">MSTEAEPCTCRCEDQDVSYTSTIAYEQEPFDTFQHKVRQLATARFGLRSINTERMKGGSFNRVVGITVGAPEPKKWSLAWFFSVLRRFPLPALLFSYLSKFLPFKADNEGIMKYILRSQRFESMSIYSPAHDIAVLQFARARLNAPIAEVIACGLNSENAIGSPYTIQERLPGENLQDVWNNLSQAQRLSMMRQIVDLTSKMQSITNSSCGVIAPRNDIKSVKDLELDNLKSDFRPMDVPLSPAQPQTTVEHLLSLCDEQILDQKNNKFCNYVMPCWYKMRKIILALHDKGFLPNNEQTCQQSS</sequence>
<keyword evidence="3" id="KW-1185">Reference proteome</keyword>
<dbReference type="InterPro" id="IPR011009">
    <property type="entry name" value="Kinase-like_dom_sf"/>
</dbReference>
<dbReference type="OrthoDB" id="10003767at2759"/>
<dbReference type="SUPFAM" id="SSF56112">
    <property type="entry name" value="Protein kinase-like (PK-like)"/>
    <property type="match status" value="1"/>
</dbReference>
<dbReference type="InterPro" id="IPR002575">
    <property type="entry name" value="Aminoglycoside_PTrfase"/>
</dbReference>
<evidence type="ECO:0000313" key="2">
    <source>
        <dbReference type="EMBL" id="KAF1952783.1"/>
    </source>
</evidence>
<evidence type="ECO:0000313" key="3">
    <source>
        <dbReference type="Proteomes" id="UP000800035"/>
    </source>
</evidence>
<dbReference type="EMBL" id="ML977008">
    <property type="protein sequence ID" value="KAF1952783.1"/>
    <property type="molecule type" value="Genomic_DNA"/>
</dbReference>
<accession>A0A6A5TIW7</accession>
<dbReference type="InterPro" id="IPR051678">
    <property type="entry name" value="AGP_Transferase"/>
</dbReference>
<protein>
    <recommendedName>
        <fullName evidence="1">Aminoglycoside phosphotransferase domain-containing protein</fullName>
    </recommendedName>
</protein>
<dbReference type="AlphaFoldDB" id="A0A6A5TIW7"/>
<name>A0A6A5TIW7_9PLEO</name>
<gene>
    <name evidence="2" type="ORF">CC80DRAFT_552046</name>
</gene>
<feature type="domain" description="Aminoglycoside phosphotransferase" evidence="1">
    <location>
        <begin position="113"/>
        <end position="211"/>
    </location>
</feature>
<dbReference type="Pfam" id="PF01636">
    <property type="entry name" value="APH"/>
    <property type="match status" value="1"/>
</dbReference>
<proteinExistence type="predicted"/>
<dbReference type="PANTHER" id="PTHR21310:SF56">
    <property type="entry name" value="AMINOGLYCOSIDE PHOSPHOTRANSFERASE DOMAIN-CONTAINING PROTEIN"/>
    <property type="match status" value="1"/>
</dbReference>
<dbReference type="PANTHER" id="PTHR21310">
    <property type="entry name" value="AMINOGLYCOSIDE PHOSPHOTRANSFERASE-RELATED-RELATED"/>
    <property type="match status" value="1"/>
</dbReference>